<dbReference type="AlphaFoldDB" id="A0A382NZB2"/>
<gene>
    <name evidence="1" type="ORF">METZ01_LOCUS318549</name>
</gene>
<proteinExistence type="predicted"/>
<dbReference type="EMBL" id="UINC01103370">
    <property type="protein sequence ID" value="SVC65695.1"/>
    <property type="molecule type" value="Genomic_DNA"/>
</dbReference>
<reference evidence="1" key="1">
    <citation type="submission" date="2018-05" db="EMBL/GenBank/DDBJ databases">
        <authorList>
            <person name="Lanie J.A."/>
            <person name="Ng W.-L."/>
            <person name="Kazmierczak K.M."/>
            <person name="Andrzejewski T.M."/>
            <person name="Davidsen T.M."/>
            <person name="Wayne K.J."/>
            <person name="Tettelin H."/>
            <person name="Glass J.I."/>
            <person name="Rusch D."/>
            <person name="Podicherti R."/>
            <person name="Tsui H.-C.T."/>
            <person name="Winkler M.E."/>
        </authorList>
    </citation>
    <scope>NUCLEOTIDE SEQUENCE</scope>
</reference>
<accession>A0A382NZB2</accession>
<evidence type="ECO:0000313" key="1">
    <source>
        <dbReference type="EMBL" id="SVC65695.1"/>
    </source>
</evidence>
<organism evidence="1">
    <name type="scientific">marine metagenome</name>
    <dbReference type="NCBI Taxonomy" id="408172"/>
    <lineage>
        <taxon>unclassified sequences</taxon>
        <taxon>metagenomes</taxon>
        <taxon>ecological metagenomes</taxon>
    </lineage>
</organism>
<protein>
    <submittedName>
        <fullName evidence="1">Uncharacterized protein</fullName>
    </submittedName>
</protein>
<name>A0A382NZB2_9ZZZZ</name>
<sequence>MNVDLIRHTQCESGLNCNTKLSIILAMFKNYTSEVS</sequence>